<accession>U9SX66</accession>
<sequence length="111" mass="12644">MINPTVTTGAKLNNGSSSYQPYRYTSIMCGSAVNRKPKRKSKKNRKIIIDFPIDSVKDQPCTNYKKEIYTGDITDDNILERKMKLKVLGENLQIKSIEKTSIFKAIQKILS</sequence>
<reference evidence="1" key="1">
    <citation type="submission" date="2013-07" db="EMBL/GenBank/DDBJ databases">
        <title>The genome of an arbuscular mycorrhizal fungus provides insights into the evolution of the oldest plant symbiosis.</title>
        <authorList>
            <consortium name="DOE Joint Genome Institute"/>
            <person name="Tisserant E."/>
            <person name="Malbreil M."/>
            <person name="Kuo A."/>
            <person name="Kohler A."/>
            <person name="Symeonidi A."/>
            <person name="Balestrini R."/>
            <person name="Charron P."/>
            <person name="Duensing N."/>
            <person name="Frei-dit-Frey N."/>
            <person name="Gianinazzi-Pearson V."/>
            <person name="Gilbert B."/>
            <person name="Handa Y."/>
            <person name="Hijri M."/>
            <person name="Kaul R."/>
            <person name="Kawaguchi M."/>
            <person name="Krajinski F."/>
            <person name="Lammers P."/>
            <person name="Lapierre D."/>
            <person name="Masclaux F.G."/>
            <person name="Murat C."/>
            <person name="Morin E."/>
            <person name="Ndikumana S."/>
            <person name="Pagni M."/>
            <person name="Petitpierre D."/>
            <person name="Requena N."/>
            <person name="Rosikiewicz P."/>
            <person name="Riley R."/>
            <person name="Saito K."/>
            <person name="San Clemente H."/>
            <person name="Shapiro H."/>
            <person name="van Tuinen D."/>
            <person name="Becard G."/>
            <person name="Bonfante P."/>
            <person name="Paszkowski U."/>
            <person name="Shachar-Hill Y."/>
            <person name="Young J.P."/>
            <person name="Sanders I.R."/>
            <person name="Henrissat B."/>
            <person name="Rensing S.A."/>
            <person name="Grigoriev I.V."/>
            <person name="Corradi N."/>
            <person name="Roux C."/>
            <person name="Martin F."/>
        </authorList>
    </citation>
    <scope>NUCLEOTIDE SEQUENCE</scope>
    <source>
        <strain evidence="1">DAOM 197198</strain>
    </source>
</reference>
<evidence type="ECO:0000313" key="1">
    <source>
        <dbReference type="EMBL" id="ERZ95755.1"/>
    </source>
</evidence>
<organism evidence="1">
    <name type="scientific">Rhizophagus irregularis (strain DAOM 181602 / DAOM 197198 / MUCL 43194)</name>
    <name type="common">Arbuscular mycorrhizal fungus</name>
    <name type="synonym">Glomus intraradices</name>
    <dbReference type="NCBI Taxonomy" id="747089"/>
    <lineage>
        <taxon>Eukaryota</taxon>
        <taxon>Fungi</taxon>
        <taxon>Fungi incertae sedis</taxon>
        <taxon>Mucoromycota</taxon>
        <taxon>Glomeromycotina</taxon>
        <taxon>Glomeromycetes</taxon>
        <taxon>Glomerales</taxon>
        <taxon>Glomeraceae</taxon>
        <taxon>Rhizophagus</taxon>
    </lineage>
</organism>
<dbReference type="AlphaFoldDB" id="U9SX66"/>
<proteinExistence type="predicted"/>
<protein>
    <submittedName>
        <fullName evidence="1">Uncharacterized protein</fullName>
    </submittedName>
</protein>
<dbReference type="EMBL" id="KI300995">
    <property type="protein sequence ID" value="ERZ95755.1"/>
    <property type="molecule type" value="Genomic_DNA"/>
</dbReference>
<dbReference type="HOGENOM" id="CLU_2159765_0_0_1"/>
<gene>
    <name evidence="1" type="ORF">GLOINDRAFT_89884</name>
</gene>
<name>U9SX66_RHIID</name>